<dbReference type="SUPFAM" id="SSF103473">
    <property type="entry name" value="MFS general substrate transporter"/>
    <property type="match status" value="1"/>
</dbReference>
<organism evidence="2 3">
    <name type="scientific">Cellulomonas terrae</name>
    <dbReference type="NCBI Taxonomy" id="311234"/>
    <lineage>
        <taxon>Bacteria</taxon>
        <taxon>Bacillati</taxon>
        <taxon>Actinomycetota</taxon>
        <taxon>Actinomycetes</taxon>
        <taxon>Micrococcales</taxon>
        <taxon>Cellulomonadaceae</taxon>
        <taxon>Cellulomonas</taxon>
    </lineage>
</organism>
<feature type="transmembrane region" description="Helical" evidence="1">
    <location>
        <begin position="368"/>
        <end position="389"/>
    </location>
</feature>
<dbReference type="AlphaFoldDB" id="A0A511JLR4"/>
<protein>
    <submittedName>
        <fullName evidence="2">MFS transporter</fullName>
    </submittedName>
</protein>
<dbReference type="Gene3D" id="1.20.1250.20">
    <property type="entry name" value="MFS general substrate transporter like domains"/>
    <property type="match status" value="1"/>
</dbReference>
<keyword evidence="1" id="KW-0472">Membrane</keyword>
<feature type="transmembrane region" description="Helical" evidence="1">
    <location>
        <begin position="171"/>
        <end position="190"/>
    </location>
</feature>
<feature type="transmembrane region" description="Helical" evidence="1">
    <location>
        <begin position="278"/>
        <end position="298"/>
    </location>
</feature>
<evidence type="ECO:0000313" key="3">
    <source>
        <dbReference type="Proteomes" id="UP000321049"/>
    </source>
</evidence>
<keyword evidence="3" id="KW-1185">Reference proteome</keyword>
<name>A0A511JLR4_9CELL</name>
<evidence type="ECO:0000313" key="2">
    <source>
        <dbReference type="EMBL" id="GEL98855.1"/>
    </source>
</evidence>
<dbReference type="GO" id="GO:0022857">
    <property type="term" value="F:transmembrane transporter activity"/>
    <property type="evidence" value="ECO:0007669"/>
    <property type="project" value="InterPro"/>
</dbReference>
<accession>A0A511JLR4</accession>
<reference evidence="2 3" key="1">
    <citation type="submission" date="2019-07" db="EMBL/GenBank/DDBJ databases">
        <title>Whole genome shotgun sequence of Cellulomonas terrae NBRC 100819.</title>
        <authorList>
            <person name="Hosoyama A."/>
            <person name="Uohara A."/>
            <person name="Ohji S."/>
            <person name="Ichikawa N."/>
        </authorList>
    </citation>
    <scope>NUCLEOTIDE SEQUENCE [LARGE SCALE GENOMIC DNA]</scope>
    <source>
        <strain evidence="2 3">NBRC 100819</strain>
    </source>
</reference>
<dbReference type="EMBL" id="BJWH01000012">
    <property type="protein sequence ID" value="GEL98855.1"/>
    <property type="molecule type" value="Genomic_DNA"/>
</dbReference>
<feature type="transmembrane region" description="Helical" evidence="1">
    <location>
        <begin position="304"/>
        <end position="327"/>
    </location>
</feature>
<feature type="transmembrane region" description="Helical" evidence="1">
    <location>
        <begin position="12"/>
        <end position="42"/>
    </location>
</feature>
<dbReference type="InterPro" id="IPR036259">
    <property type="entry name" value="MFS_trans_sf"/>
</dbReference>
<dbReference type="Proteomes" id="UP000321049">
    <property type="component" value="Unassembled WGS sequence"/>
</dbReference>
<dbReference type="Pfam" id="PF07690">
    <property type="entry name" value="MFS_1"/>
    <property type="match status" value="1"/>
</dbReference>
<feature type="transmembrane region" description="Helical" evidence="1">
    <location>
        <begin position="79"/>
        <end position="99"/>
    </location>
</feature>
<dbReference type="RefSeq" id="WP_146846402.1">
    <property type="nucleotide sequence ID" value="NZ_BJWH01000012.1"/>
</dbReference>
<keyword evidence="1" id="KW-1133">Transmembrane helix</keyword>
<feature type="transmembrane region" description="Helical" evidence="1">
    <location>
        <begin position="105"/>
        <end position="125"/>
    </location>
</feature>
<comment type="caution">
    <text evidence="2">The sequence shown here is derived from an EMBL/GenBank/DDBJ whole genome shotgun (WGS) entry which is preliminary data.</text>
</comment>
<dbReference type="OrthoDB" id="9180256at2"/>
<feature type="transmembrane region" description="Helical" evidence="1">
    <location>
        <begin position="211"/>
        <end position="231"/>
    </location>
</feature>
<proteinExistence type="predicted"/>
<dbReference type="PANTHER" id="PTHR23542:SF1">
    <property type="entry name" value="MAJOR FACILITATOR SUPERFAMILY (MFS) PROFILE DOMAIN-CONTAINING PROTEIN"/>
    <property type="match status" value="1"/>
</dbReference>
<sequence length="437" mass="44654">MLQPYRDVLTRPGALAFSGAGVLARLPMSMVGIGIVLMISTLYGSYGLAGRVSAVYVIAQAICSPQLARLVDRHGQARIMRPAVALAAVGLVGLVVAATTEAHEVWLYLTAVVTGAGIGSFGSLVRARWARVLGADPHRMHTAYSLESALDELVFIVGPVLATVLATSVAATAGLVVPLLAMLVGGYWFLAQRATEPPPAAADSPRPKGSVLRKPGMVVLAVVFVAMGSIFGATDVATVAFAEESGAKGMAGVILAIFALGSLISGLLYGTRVWKRPLYLRFATGMVALAVGVCFFFLVQSLAVLAAVMFVTGFAIAPTLINGNGLVQDLVPRERLTEGLTWVGTSLGVGVSIGSSVAGAQIDVNGSHAGFLVVVISAGAAVVATLAALRTLRGDQGEHVHDSVEAGSPSATGGAAVAACEVAECVEPQRSVGTLDA</sequence>
<gene>
    <name evidence="2" type="ORF">CTE05_24020</name>
</gene>
<feature type="transmembrane region" description="Helical" evidence="1">
    <location>
        <begin position="251"/>
        <end position="271"/>
    </location>
</feature>
<evidence type="ECO:0000256" key="1">
    <source>
        <dbReference type="SAM" id="Phobius"/>
    </source>
</evidence>
<dbReference type="PANTHER" id="PTHR23542">
    <property type="match status" value="1"/>
</dbReference>
<feature type="transmembrane region" description="Helical" evidence="1">
    <location>
        <begin position="339"/>
        <end position="362"/>
    </location>
</feature>
<dbReference type="InterPro" id="IPR011701">
    <property type="entry name" value="MFS"/>
</dbReference>
<keyword evidence="1" id="KW-0812">Transmembrane</keyword>